<name>A0A6P2CPB9_9BACT</name>
<dbReference type="RefSeq" id="WP_162665837.1">
    <property type="nucleotide sequence ID" value="NZ_LR593886.1"/>
</dbReference>
<dbReference type="Pfam" id="PF00149">
    <property type="entry name" value="Metallophos"/>
    <property type="match status" value="1"/>
</dbReference>
<evidence type="ECO:0000259" key="3">
    <source>
        <dbReference type="Pfam" id="PF00149"/>
    </source>
</evidence>
<dbReference type="AlphaFoldDB" id="A0A6P2CPB9"/>
<dbReference type="InterPro" id="IPR004843">
    <property type="entry name" value="Calcineurin-like_PHP"/>
</dbReference>
<sequence>MNRRIFLKAALASVVPGLGCGVAYGLFESGWVQVTRPTITLPHLPKEFDGTTVALLTDIHHGPFTSLDYVNAVVRTTLALRPDLIVLGGDYSLKEEKYIHPCFNAMAALDAPLGVYGVLGNHDYWHGLEATRAGFQEAKIGELTNYGVWIERHGSRFRLAGVDDLWMGKVDVKAALGDATTEDACLLLSHNPDVAEKMRDPRVGLILSGHTHGGQVVFPTGDAPFVPSHYGTKYLKGLVQAPNTQVYISRGLGTTSAPFRVGSRPELTFMTLRSA</sequence>
<dbReference type="Proteomes" id="UP000464178">
    <property type="component" value="Chromosome"/>
</dbReference>
<evidence type="ECO:0000313" key="5">
    <source>
        <dbReference type="Proteomes" id="UP000464178"/>
    </source>
</evidence>
<dbReference type="InterPro" id="IPR029052">
    <property type="entry name" value="Metallo-depent_PP-like"/>
</dbReference>
<organism evidence="4 5">
    <name type="scientific">Gemmata massiliana</name>
    <dbReference type="NCBI Taxonomy" id="1210884"/>
    <lineage>
        <taxon>Bacteria</taxon>
        <taxon>Pseudomonadati</taxon>
        <taxon>Planctomycetota</taxon>
        <taxon>Planctomycetia</taxon>
        <taxon>Gemmatales</taxon>
        <taxon>Gemmataceae</taxon>
        <taxon>Gemmata</taxon>
    </lineage>
</organism>
<dbReference type="CDD" id="cd07385">
    <property type="entry name" value="MPP_YkuE_C"/>
    <property type="match status" value="1"/>
</dbReference>
<proteinExistence type="predicted"/>
<dbReference type="GO" id="GO:0008758">
    <property type="term" value="F:UDP-2,3-diacylglucosamine hydrolase activity"/>
    <property type="evidence" value="ECO:0007669"/>
    <property type="project" value="TreeGrafter"/>
</dbReference>
<reference evidence="4 5" key="1">
    <citation type="submission" date="2019-05" db="EMBL/GenBank/DDBJ databases">
        <authorList>
            <consortium name="Science for Life Laboratories"/>
        </authorList>
    </citation>
    <scope>NUCLEOTIDE SEQUENCE [LARGE SCALE GENOMIC DNA]</scope>
    <source>
        <strain evidence="4">Soil9</strain>
    </source>
</reference>
<dbReference type="Gene3D" id="3.60.21.10">
    <property type="match status" value="1"/>
</dbReference>
<dbReference type="PANTHER" id="PTHR31302">
    <property type="entry name" value="TRANSMEMBRANE PROTEIN WITH METALLOPHOSPHOESTERASE DOMAIN-RELATED"/>
    <property type="match status" value="1"/>
</dbReference>
<dbReference type="EMBL" id="LR593886">
    <property type="protein sequence ID" value="VTR90743.1"/>
    <property type="molecule type" value="Genomic_DNA"/>
</dbReference>
<protein>
    <recommendedName>
        <fullName evidence="3">Calcineurin-like phosphoesterase domain-containing protein</fullName>
    </recommendedName>
</protein>
<evidence type="ECO:0000256" key="1">
    <source>
        <dbReference type="ARBA" id="ARBA00022723"/>
    </source>
</evidence>
<dbReference type="KEGG" id="gms:SOIL9_69710"/>
<dbReference type="GO" id="GO:0016020">
    <property type="term" value="C:membrane"/>
    <property type="evidence" value="ECO:0007669"/>
    <property type="project" value="GOC"/>
</dbReference>
<dbReference type="GO" id="GO:0046872">
    <property type="term" value="F:metal ion binding"/>
    <property type="evidence" value="ECO:0007669"/>
    <property type="project" value="UniProtKB-KW"/>
</dbReference>
<gene>
    <name evidence="4" type="ORF">SOIL9_69710</name>
</gene>
<dbReference type="PANTHER" id="PTHR31302:SF31">
    <property type="entry name" value="PHOSPHODIESTERASE YAEI"/>
    <property type="match status" value="1"/>
</dbReference>
<dbReference type="GO" id="GO:0009245">
    <property type="term" value="P:lipid A biosynthetic process"/>
    <property type="evidence" value="ECO:0007669"/>
    <property type="project" value="TreeGrafter"/>
</dbReference>
<dbReference type="InterPro" id="IPR051158">
    <property type="entry name" value="Metallophosphoesterase_sf"/>
</dbReference>
<feature type="domain" description="Calcineurin-like phosphoesterase" evidence="3">
    <location>
        <begin position="52"/>
        <end position="213"/>
    </location>
</feature>
<keyword evidence="1" id="KW-0479">Metal-binding</keyword>
<keyword evidence="2" id="KW-0378">Hydrolase</keyword>
<accession>A0A6P2CPB9</accession>
<dbReference type="SUPFAM" id="SSF56300">
    <property type="entry name" value="Metallo-dependent phosphatases"/>
    <property type="match status" value="1"/>
</dbReference>
<keyword evidence="5" id="KW-1185">Reference proteome</keyword>
<evidence type="ECO:0000256" key="2">
    <source>
        <dbReference type="ARBA" id="ARBA00022801"/>
    </source>
</evidence>
<evidence type="ECO:0000313" key="4">
    <source>
        <dbReference type="EMBL" id="VTR90743.1"/>
    </source>
</evidence>